<protein>
    <submittedName>
        <fullName evidence="9">Cathepsin S-like protein</fullName>
    </submittedName>
</protein>
<evidence type="ECO:0000256" key="1">
    <source>
        <dbReference type="ARBA" id="ARBA00008455"/>
    </source>
</evidence>
<keyword evidence="6" id="KW-1015">Disulfide bond</keyword>
<dbReference type="SMART" id="SM00848">
    <property type="entry name" value="Inhibitor_I29"/>
    <property type="match status" value="1"/>
</dbReference>
<evidence type="ECO:0000259" key="7">
    <source>
        <dbReference type="SMART" id="SM00645"/>
    </source>
</evidence>
<feature type="domain" description="Peptidase C1A papain C-terminal" evidence="7">
    <location>
        <begin position="278"/>
        <end position="492"/>
    </location>
</feature>
<dbReference type="EMBL" id="QBIY01004946">
    <property type="protein sequence ID" value="RXN38312.1"/>
    <property type="molecule type" value="Genomic_DNA"/>
</dbReference>
<keyword evidence="3" id="KW-0378">Hydrolase</keyword>
<keyword evidence="2" id="KW-0645">Protease</keyword>
<evidence type="ECO:0000256" key="4">
    <source>
        <dbReference type="ARBA" id="ARBA00022807"/>
    </source>
</evidence>
<dbReference type="FunFam" id="3.90.70.10:FF:000006">
    <property type="entry name" value="Cathepsin S"/>
    <property type="match status" value="1"/>
</dbReference>
<dbReference type="InterPro" id="IPR038765">
    <property type="entry name" value="Papain-like_cys_pep_sf"/>
</dbReference>
<keyword evidence="4" id="KW-0788">Thiol protease</keyword>
<dbReference type="SMART" id="SM00645">
    <property type="entry name" value="Pept_C1"/>
    <property type="match status" value="1"/>
</dbReference>
<dbReference type="InterPro" id="IPR013128">
    <property type="entry name" value="Peptidase_C1A"/>
</dbReference>
<comment type="caution">
    <text evidence="9">The sequence shown here is derived from an EMBL/GenBank/DDBJ whole genome shotgun (WGS) entry which is preliminary data.</text>
</comment>
<dbReference type="PRINTS" id="PR00705">
    <property type="entry name" value="PAPAIN"/>
</dbReference>
<dbReference type="InterPro" id="IPR039417">
    <property type="entry name" value="Peptidase_C1A_papain-like"/>
</dbReference>
<accession>A0A498P129</accession>
<evidence type="ECO:0000256" key="3">
    <source>
        <dbReference type="ARBA" id="ARBA00022801"/>
    </source>
</evidence>
<dbReference type="STRING" id="84645.A0A498P129"/>
<dbReference type="PROSITE" id="PS00639">
    <property type="entry name" value="THIOL_PROTEASE_HIS"/>
    <property type="match status" value="1"/>
</dbReference>
<dbReference type="Pfam" id="PF08246">
    <property type="entry name" value="Inhibitor_I29"/>
    <property type="match status" value="1"/>
</dbReference>
<sequence length="493" mass="54696">MVGPHRRPQSNQRPHCEAVGLLVAAAARPTKRRGTPSLPPSVLLCFGSPRHHGQMGRAELTPSAQQCRRHCPVKFMIGLFSAPPFNTYRVSPLGVATRKFSGKKHLIIDLSSPHNSPFPSINSLIPLEEFSLHYHDIDQAIILIKDADRGAWLAKLNITSSFRAMTLGSLLFAVCCSAALAHFNTNLDQNWELWKKTYNKFYSSKDEELSRRELWERNLELITIHNLEASMGLHSYDLGMNHMGDMTTEEILPLLATTDIIPDLRETAEFVGSSGAPVPNSVDWRDKGYVTSVKNQGRCGSCWAFSAVGALEGQLKKTTGKLVDLSPQNLLDCAPSYQNKGCKGGWKSTAIQYVIYNGGINSESSYPYKGVKGPCRYNPSKRAAKCTNYYNVRRGDEEALKQAVANIGPISVSIDASRSQFHFYRRGIYRDPSCTNKTNHAVLVVGYGGHAGQAFWLVKNSWATTYGEKGYVRMARNQNNMCGIASRAIYPVM</sequence>
<evidence type="ECO:0000256" key="5">
    <source>
        <dbReference type="ARBA" id="ARBA00023145"/>
    </source>
</evidence>
<feature type="domain" description="Cathepsin propeptide inhibitor" evidence="8">
    <location>
        <begin position="191"/>
        <end position="251"/>
    </location>
</feature>
<dbReference type="GO" id="GO:0006508">
    <property type="term" value="P:proteolysis"/>
    <property type="evidence" value="ECO:0007669"/>
    <property type="project" value="UniProtKB-KW"/>
</dbReference>
<proteinExistence type="inferred from homology"/>
<dbReference type="CDD" id="cd02248">
    <property type="entry name" value="Peptidase_C1A"/>
    <property type="match status" value="1"/>
</dbReference>
<name>A0A498P129_LABRO</name>
<dbReference type="InterPro" id="IPR025660">
    <property type="entry name" value="Pept_his_AS"/>
</dbReference>
<dbReference type="GO" id="GO:0008234">
    <property type="term" value="F:cysteine-type peptidase activity"/>
    <property type="evidence" value="ECO:0007669"/>
    <property type="project" value="UniProtKB-KW"/>
</dbReference>
<dbReference type="PROSITE" id="PS00640">
    <property type="entry name" value="THIOL_PROTEASE_ASN"/>
    <property type="match status" value="1"/>
</dbReference>
<evidence type="ECO:0000313" key="9">
    <source>
        <dbReference type="EMBL" id="RXN38312.1"/>
    </source>
</evidence>
<dbReference type="AlphaFoldDB" id="A0A498P129"/>
<evidence type="ECO:0000256" key="6">
    <source>
        <dbReference type="ARBA" id="ARBA00023157"/>
    </source>
</evidence>
<gene>
    <name evidence="9" type="ORF">ROHU_001233</name>
</gene>
<dbReference type="PROSITE" id="PS00139">
    <property type="entry name" value="THIOL_PROTEASE_CYS"/>
    <property type="match status" value="1"/>
</dbReference>
<reference evidence="9 10" key="1">
    <citation type="submission" date="2018-03" db="EMBL/GenBank/DDBJ databases">
        <title>Draft genome sequence of Rohu Carp (Labeo rohita).</title>
        <authorList>
            <person name="Das P."/>
            <person name="Kushwaha B."/>
            <person name="Joshi C.G."/>
            <person name="Kumar D."/>
            <person name="Nagpure N.S."/>
            <person name="Sahoo L."/>
            <person name="Das S.P."/>
            <person name="Bit A."/>
            <person name="Patnaik S."/>
            <person name="Meher P.K."/>
            <person name="Jayasankar P."/>
            <person name="Koringa P.G."/>
            <person name="Patel N.V."/>
            <person name="Hinsu A.T."/>
            <person name="Kumar R."/>
            <person name="Pandey M."/>
            <person name="Agarwal S."/>
            <person name="Srivastava S."/>
            <person name="Singh M."/>
            <person name="Iquebal M.A."/>
            <person name="Jaiswal S."/>
            <person name="Angadi U.B."/>
            <person name="Kumar N."/>
            <person name="Raza M."/>
            <person name="Shah T.M."/>
            <person name="Rai A."/>
            <person name="Jena J.K."/>
        </authorList>
    </citation>
    <scope>NUCLEOTIDE SEQUENCE [LARGE SCALE GENOMIC DNA]</scope>
    <source>
        <strain evidence="9">DASCIFA01</strain>
        <tissue evidence="9">Testis</tissue>
    </source>
</reference>
<dbReference type="Proteomes" id="UP000290572">
    <property type="component" value="Unassembled WGS sequence"/>
</dbReference>
<dbReference type="InterPro" id="IPR000169">
    <property type="entry name" value="Pept_cys_AS"/>
</dbReference>
<keyword evidence="10" id="KW-1185">Reference proteome</keyword>
<keyword evidence="5" id="KW-0865">Zymogen</keyword>
<dbReference type="PANTHER" id="PTHR12411">
    <property type="entry name" value="CYSTEINE PROTEASE FAMILY C1-RELATED"/>
    <property type="match status" value="1"/>
</dbReference>
<dbReference type="InterPro" id="IPR025661">
    <property type="entry name" value="Pept_asp_AS"/>
</dbReference>
<dbReference type="Gene3D" id="3.90.70.10">
    <property type="entry name" value="Cysteine proteinases"/>
    <property type="match status" value="1"/>
</dbReference>
<dbReference type="SUPFAM" id="SSF54001">
    <property type="entry name" value="Cysteine proteinases"/>
    <property type="match status" value="1"/>
</dbReference>
<dbReference type="InterPro" id="IPR013201">
    <property type="entry name" value="Prot_inhib_I29"/>
</dbReference>
<dbReference type="InterPro" id="IPR000668">
    <property type="entry name" value="Peptidase_C1A_C"/>
</dbReference>
<evidence type="ECO:0000256" key="2">
    <source>
        <dbReference type="ARBA" id="ARBA00022670"/>
    </source>
</evidence>
<dbReference type="Pfam" id="PF00112">
    <property type="entry name" value="Peptidase_C1"/>
    <property type="match status" value="1"/>
</dbReference>
<organism evidence="9 10">
    <name type="scientific">Labeo rohita</name>
    <name type="common">Indian major carp</name>
    <name type="synonym">Cyprinus rohita</name>
    <dbReference type="NCBI Taxonomy" id="84645"/>
    <lineage>
        <taxon>Eukaryota</taxon>
        <taxon>Metazoa</taxon>
        <taxon>Chordata</taxon>
        <taxon>Craniata</taxon>
        <taxon>Vertebrata</taxon>
        <taxon>Euteleostomi</taxon>
        <taxon>Actinopterygii</taxon>
        <taxon>Neopterygii</taxon>
        <taxon>Teleostei</taxon>
        <taxon>Ostariophysi</taxon>
        <taxon>Cypriniformes</taxon>
        <taxon>Cyprinidae</taxon>
        <taxon>Labeoninae</taxon>
        <taxon>Labeonini</taxon>
        <taxon>Labeo</taxon>
    </lineage>
</organism>
<evidence type="ECO:0000259" key="8">
    <source>
        <dbReference type="SMART" id="SM00848"/>
    </source>
</evidence>
<comment type="similarity">
    <text evidence="1">Belongs to the peptidase C1 family.</text>
</comment>
<evidence type="ECO:0000313" key="10">
    <source>
        <dbReference type="Proteomes" id="UP000290572"/>
    </source>
</evidence>